<dbReference type="Proteomes" id="UP001176941">
    <property type="component" value="Chromosome 11"/>
</dbReference>
<sequence length="103" mass="10856">MGGVRGGPFLGVVEWPASGWFVSVERDICPLSADCTPTTTTTVSMWAFTSLMKDALEANSVALATAASASFDGAALQRMESDSGHSQHKCVTSCIRSMCNVSY</sequence>
<evidence type="ECO:0000313" key="1">
    <source>
        <dbReference type="EMBL" id="CAI9154453.1"/>
    </source>
</evidence>
<keyword evidence="2" id="KW-1185">Reference proteome</keyword>
<reference evidence="1" key="1">
    <citation type="submission" date="2023-04" db="EMBL/GenBank/DDBJ databases">
        <authorList>
            <consortium name="ELIXIR-Norway"/>
        </authorList>
    </citation>
    <scope>NUCLEOTIDE SEQUENCE [LARGE SCALE GENOMIC DNA]</scope>
</reference>
<evidence type="ECO:0008006" key="3">
    <source>
        <dbReference type="Google" id="ProtNLM"/>
    </source>
</evidence>
<name>A0ABN8XZA4_RANTA</name>
<organism evidence="1 2">
    <name type="scientific">Rangifer tarandus platyrhynchus</name>
    <name type="common">Svalbard reindeer</name>
    <dbReference type="NCBI Taxonomy" id="3082113"/>
    <lineage>
        <taxon>Eukaryota</taxon>
        <taxon>Metazoa</taxon>
        <taxon>Chordata</taxon>
        <taxon>Craniata</taxon>
        <taxon>Vertebrata</taxon>
        <taxon>Euteleostomi</taxon>
        <taxon>Mammalia</taxon>
        <taxon>Eutheria</taxon>
        <taxon>Laurasiatheria</taxon>
        <taxon>Artiodactyla</taxon>
        <taxon>Ruminantia</taxon>
        <taxon>Pecora</taxon>
        <taxon>Cervidae</taxon>
        <taxon>Odocoileinae</taxon>
        <taxon>Rangifer</taxon>
    </lineage>
</organism>
<proteinExistence type="predicted"/>
<protein>
    <recommendedName>
        <fullName evidence="3">Secreted protein</fullName>
    </recommendedName>
</protein>
<accession>A0ABN8XZA4</accession>
<dbReference type="EMBL" id="OX459947">
    <property type="protein sequence ID" value="CAI9154453.1"/>
    <property type="molecule type" value="Genomic_DNA"/>
</dbReference>
<gene>
    <name evidence="1" type="ORF">MRATA1EN1_LOCUS3415</name>
</gene>
<evidence type="ECO:0000313" key="2">
    <source>
        <dbReference type="Proteomes" id="UP001176941"/>
    </source>
</evidence>